<dbReference type="InterPro" id="IPR000845">
    <property type="entry name" value="Nucleoside_phosphorylase_d"/>
</dbReference>
<dbReference type="SUPFAM" id="SSF53167">
    <property type="entry name" value="Purine and uridine phosphorylases"/>
    <property type="match status" value="1"/>
</dbReference>
<dbReference type="GO" id="GO:0019284">
    <property type="term" value="P:L-methionine salvage from S-adenosylmethionine"/>
    <property type="evidence" value="ECO:0007669"/>
    <property type="project" value="TreeGrafter"/>
</dbReference>
<dbReference type="UniPathway" id="UPA00904">
    <property type="reaction ID" value="UER00871"/>
</dbReference>
<dbReference type="InterPro" id="IPR010049">
    <property type="entry name" value="MTA_SAH_Nsdase"/>
</dbReference>
<evidence type="ECO:0000313" key="7">
    <source>
        <dbReference type="EMBL" id="MQN11128.1"/>
    </source>
</evidence>
<dbReference type="EC" id="3.2.2.9" evidence="2"/>
<reference evidence="7 8" key="1">
    <citation type="submission" date="2019-09" db="EMBL/GenBank/DDBJ databases">
        <title>Distinct polysaccharide growth profiles of human intestinal Prevotella copri isolates.</title>
        <authorList>
            <person name="Fehlner-Peach H."/>
            <person name="Magnabosco C."/>
            <person name="Raghavan V."/>
            <person name="Scher J.U."/>
            <person name="Tett A."/>
            <person name="Cox L.M."/>
            <person name="Gottsegen C."/>
            <person name="Watters A."/>
            <person name="Wiltshire- Gordon J.D."/>
            <person name="Segata N."/>
            <person name="Bonneau R."/>
            <person name="Littman D.R."/>
        </authorList>
    </citation>
    <scope>NUCLEOTIDE SEQUENCE [LARGE SCALE GENOMIC DNA]</scope>
    <source>
        <strain evidence="8">iK21513</strain>
    </source>
</reference>
<proteinExistence type="predicted"/>
<comment type="caution">
    <text evidence="7">The sequence shown here is derived from an EMBL/GenBank/DDBJ whole genome shotgun (WGS) entry which is preliminary data.</text>
</comment>
<sequence>MIVIVTAMDKEYDLISEWIAKNWLDYKNVQNIALIKSGIGKVNAASCLTEFLSSNTSSKVTRVISVGCAGAAVAGLKPGNVVIGNSYCYHDVYCGEPNANGQVQGMPAVFPSDFSWIDMDERFRLGTIATGDKFVTTREQVLAIKDFLPNSYNVCAIDMESAALAQVCYKKGIGFTSIRVISDNPLEPNQTEQYAGFWDSLAEKAFSVVCKLLENDTKF</sequence>
<comment type="pathway">
    <text evidence="1">Amino-acid biosynthesis; L-methionine biosynthesis via salvage pathway; S-methyl-5-thio-alpha-D-ribose 1-phosphate from S-methyl-5'-thioadenosine (hydrolase route): step 1/2.</text>
</comment>
<dbReference type="Pfam" id="PF01048">
    <property type="entry name" value="PNP_UDP_1"/>
    <property type="match status" value="1"/>
</dbReference>
<keyword evidence="3" id="KW-0028">Amino-acid biosynthesis</keyword>
<dbReference type="RefSeq" id="WP_153079981.1">
    <property type="nucleotide sequence ID" value="NZ_VZAU01000108.1"/>
</dbReference>
<keyword evidence="5" id="KW-0486">Methionine biosynthesis</keyword>
<dbReference type="Proteomes" id="UP000406735">
    <property type="component" value="Unassembled WGS sequence"/>
</dbReference>
<evidence type="ECO:0000259" key="6">
    <source>
        <dbReference type="Pfam" id="PF01048"/>
    </source>
</evidence>
<dbReference type="CDD" id="cd09008">
    <property type="entry name" value="MTAN"/>
    <property type="match status" value="1"/>
</dbReference>
<dbReference type="GO" id="GO:0008930">
    <property type="term" value="F:methylthioadenosine nucleosidase activity"/>
    <property type="evidence" value="ECO:0007669"/>
    <property type="project" value="InterPro"/>
</dbReference>
<dbReference type="GO" id="GO:0019509">
    <property type="term" value="P:L-methionine salvage from methylthioadenosine"/>
    <property type="evidence" value="ECO:0007669"/>
    <property type="project" value="UniProtKB-UniPathway"/>
</dbReference>
<dbReference type="EMBL" id="VZCY01000118">
    <property type="protein sequence ID" value="MQN11128.1"/>
    <property type="molecule type" value="Genomic_DNA"/>
</dbReference>
<accession>A0A6A7VWX8</accession>
<name>A0A6A7VWX8_9BACT</name>
<dbReference type="PANTHER" id="PTHR46832:SF1">
    <property type="entry name" value="5'-METHYLTHIOADENOSINE_S-ADENOSYLHOMOCYSTEINE NUCLEOSIDASE"/>
    <property type="match status" value="1"/>
</dbReference>
<evidence type="ECO:0000256" key="5">
    <source>
        <dbReference type="ARBA" id="ARBA00023167"/>
    </source>
</evidence>
<gene>
    <name evidence="7" type="primary">mtnN</name>
    <name evidence="7" type="ORF">F7D97_14630</name>
</gene>
<evidence type="ECO:0000256" key="4">
    <source>
        <dbReference type="ARBA" id="ARBA00022801"/>
    </source>
</evidence>
<dbReference type="NCBIfam" id="TIGR01704">
    <property type="entry name" value="MTA_SAH-Nsdase"/>
    <property type="match status" value="1"/>
</dbReference>
<dbReference type="GO" id="GO:0009164">
    <property type="term" value="P:nucleoside catabolic process"/>
    <property type="evidence" value="ECO:0007669"/>
    <property type="project" value="InterPro"/>
</dbReference>
<evidence type="ECO:0000256" key="3">
    <source>
        <dbReference type="ARBA" id="ARBA00022605"/>
    </source>
</evidence>
<keyword evidence="4 7" id="KW-0378">Hydrolase</keyword>
<organism evidence="7 8">
    <name type="scientific">Segatella copri</name>
    <dbReference type="NCBI Taxonomy" id="165179"/>
    <lineage>
        <taxon>Bacteria</taxon>
        <taxon>Pseudomonadati</taxon>
        <taxon>Bacteroidota</taxon>
        <taxon>Bacteroidia</taxon>
        <taxon>Bacteroidales</taxon>
        <taxon>Prevotellaceae</taxon>
        <taxon>Segatella</taxon>
    </lineage>
</organism>
<dbReference type="GO" id="GO:0005829">
    <property type="term" value="C:cytosol"/>
    <property type="evidence" value="ECO:0007669"/>
    <property type="project" value="TreeGrafter"/>
</dbReference>
<feature type="domain" description="Nucleoside phosphorylase" evidence="6">
    <location>
        <begin position="28"/>
        <end position="214"/>
    </location>
</feature>
<evidence type="ECO:0000256" key="1">
    <source>
        <dbReference type="ARBA" id="ARBA00004945"/>
    </source>
</evidence>
<dbReference type="GO" id="GO:0008782">
    <property type="term" value="F:adenosylhomocysteine nucleosidase activity"/>
    <property type="evidence" value="ECO:0007669"/>
    <property type="project" value="UniProtKB-EC"/>
</dbReference>
<evidence type="ECO:0000313" key="8">
    <source>
        <dbReference type="Proteomes" id="UP000406735"/>
    </source>
</evidence>
<protein>
    <recommendedName>
        <fullName evidence="2">adenosylhomocysteine nucleosidase</fullName>
        <ecNumber evidence="2">3.2.2.9</ecNumber>
    </recommendedName>
</protein>
<dbReference type="InterPro" id="IPR035994">
    <property type="entry name" value="Nucleoside_phosphorylase_sf"/>
</dbReference>
<dbReference type="PANTHER" id="PTHR46832">
    <property type="entry name" value="5'-METHYLTHIOADENOSINE/S-ADENOSYLHOMOCYSTEINE NUCLEOSIDASE"/>
    <property type="match status" value="1"/>
</dbReference>
<keyword evidence="7" id="KW-0326">Glycosidase</keyword>
<dbReference type="AlphaFoldDB" id="A0A6A7VWX8"/>
<evidence type="ECO:0000256" key="2">
    <source>
        <dbReference type="ARBA" id="ARBA00011974"/>
    </source>
</evidence>
<dbReference type="Gene3D" id="3.40.50.1580">
    <property type="entry name" value="Nucleoside phosphorylase domain"/>
    <property type="match status" value="1"/>
</dbReference>